<name>A0AAE1YPQ0_9LAMI</name>
<evidence type="ECO:0000313" key="11">
    <source>
        <dbReference type="Proteomes" id="UP001293254"/>
    </source>
</evidence>
<evidence type="ECO:0000256" key="8">
    <source>
        <dbReference type="ARBA" id="ARBA00023049"/>
    </source>
</evidence>
<evidence type="ECO:0000256" key="3">
    <source>
        <dbReference type="ARBA" id="ARBA00022670"/>
    </source>
</evidence>
<keyword evidence="3" id="KW-0645">Protease</keyword>
<evidence type="ECO:0000313" key="10">
    <source>
        <dbReference type="EMBL" id="KAK4433882.1"/>
    </source>
</evidence>
<evidence type="ECO:0000256" key="5">
    <source>
        <dbReference type="ARBA" id="ARBA00022786"/>
    </source>
</evidence>
<protein>
    <submittedName>
        <fullName evidence="10">AMSH-like ubiquitin thioesterase 3</fullName>
    </submittedName>
</protein>
<dbReference type="CDD" id="cd08066">
    <property type="entry name" value="MPN_AMSH_like"/>
    <property type="match status" value="1"/>
</dbReference>
<dbReference type="PANTHER" id="PTHR12947:SF18">
    <property type="entry name" value="AMSH-LIKE UBIQUITIN THIOESTERASE 3"/>
    <property type="match status" value="1"/>
</dbReference>
<keyword evidence="4" id="KW-0479">Metal-binding</keyword>
<evidence type="ECO:0000256" key="7">
    <source>
        <dbReference type="ARBA" id="ARBA00022833"/>
    </source>
</evidence>
<reference evidence="10" key="2">
    <citation type="journal article" date="2024" name="Plant">
        <title>Genomic evolution and insights into agronomic trait innovations of Sesamum species.</title>
        <authorList>
            <person name="Miao H."/>
            <person name="Wang L."/>
            <person name="Qu L."/>
            <person name="Liu H."/>
            <person name="Sun Y."/>
            <person name="Le M."/>
            <person name="Wang Q."/>
            <person name="Wei S."/>
            <person name="Zheng Y."/>
            <person name="Lin W."/>
            <person name="Duan Y."/>
            <person name="Cao H."/>
            <person name="Xiong S."/>
            <person name="Wang X."/>
            <person name="Wei L."/>
            <person name="Li C."/>
            <person name="Ma Q."/>
            <person name="Ju M."/>
            <person name="Zhao R."/>
            <person name="Li G."/>
            <person name="Mu C."/>
            <person name="Tian Q."/>
            <person name="Mei H."/>
            <person name="Zhang T."/>
            <person name="Gao T."/>
            <person name="Zhang H."/>
        </authorList>
    </citation>
    <scope>NUCLEOTIDE SEQUENCE</scope>
    <source>
        <strain evidence="10">3651</strain>
    </source>
</reference>
<dbReference type="GO" id="GO:0046872">
    <property type="term" value="F:metal ion binding"/>
    <property type="evidence" value="ECO:0007669"/>
    <property type="project" value="UniProtKB-KW"/>
</dbReference>
<evidence type="ECO:0000256" key="1">
    <source>
        <dbReference type="ARBA" id="ARBA00001947"/>
    </source>
</evidence>
<dbReference type="AlphaFoldDB" id="A0AAE1YPQ0"/>
<reference evidence="10" key="1">
    <citation type="submission" date="2020-06" db="EMBL/GenBank/DDBJ databases">
        <authorList>
            <person name="Li T."/>
            <person name="Hu X."/>
            <person name="Zhang T."/>
            <person name="Song X."/>
            <person name="Zhang H."/>
            <person name="Dai N."/>
            <person name="Sheng W."/>
            <person name="Hou X."/>
            <person name="Wei L."/>
        </authorList>
    </citation>
    <scope>NUCLEOTIDE SEQUENCE</scope>
    <source>
        <strain evidence="10">3651</strain>
        <tissue evidence="10">Leaf</tissue>
    </source>
</reference>
<organism evidence="10 11">
    <name type="scientific">Sesamum alatum</name>
    <dbReference type="NCBI Taxonomy" id="300844"/>
    <lineage>
        <taxon>Eukaryota</taxon>
        <taxon>Viridiplantae</taxon>
        <taxon>Streptophyta</taxon>
        <taxon>Embryophyta</taxon>
        <taxon>Tracheophyta</taxon>
        <taxon>Spermatophyta</taxon>
        <taxon>Magnoliopsida</taxon>
        <taxon>eudicotyledons</taxon>
        <taxon>Gunneridae</taxon>
        <taxon>Pentapetalae</taxon>
        <taxon>asterids</taxon>
        <taxon>lamiids</taxon>
        <taxon>Lamiales</taxon>
        <taxon>Pedaliaceae</taxon>
        <taxon>Sesamum</taxon>
    </lineage>
</organism>
<dbReference type="PANTHER" id="PTHR12947">
    <property type="entry name" value="AMSH-LIKE PROTEASE"/>
    <property type="match status" value="1"/>
</dbReference>
<gene>
    <name evidence="10" type="ORF">Salat_0550900</name>
</gene>
<comment type="similarity">
    <text evidence="2">Belongs to the peptidase M67C family.</text>
</comment>
<sequence length="388" mass="43592">MCLEGGGKFDKLVRLYCSDIQVWSLKLCHMIEITRLYVPKKELLLERYWQFDICILWVQVGGNIVQAFNLGPNGFCGQGMGPSAEIKLYQVNPPTNIVMDLGESSSVNQVEKCSLVAIEDCDLEVENSTMDSVLSLDDGRWLHPAEESGLPPKNELENNDIHWGNIRQPMPPPVLVQVHPELLSICPSRVSHPMPGSSKFSKDGLSSSICYQDLHIPVKMMEDFLRLAQKNTTKNLETCGILAGSLRDRVFHITTLIIPKQESTSDSCQTLNEEEIFEVQDTRSLFSLGWIHTHPTQTCFMSSVDLHTHYSYQVMLPESIAIVMAPTDTSSPHGIFHLCDPAGVAVIRNCQQRGFHPHQAPQDGSPIYEHCSHVYMNAKLMFDVVDLR</sequence>
<dbReference type="SUPFAM" id="SSF102712">
    <property type="entry name" value="JAB1/MPN domain"/>
    <property type="match status" value="1"/>
</dbReference>
<accession>A0AAE1YPQ0</accession>
<dbReference type="GO" id="GO:0016020">
    <property type="term" value="C:membrane"/>
    <property type="evidence" value="ECO:0007669"/>
    <property type="project" value="TreeGrafter"/>
</dbReference>
<evidence type="ECO:0000256" key="6">
    <source>
        <dbReference type="ARBA" id="ARBA00022801"/>
    </source>
</evidence>
<dbReference type="GO" id="GO:0061578">
    <property type="term" value="F:K63-linked deubiquitinase activity"/>
    <property type="evidence" value="ECO:0007669"/>
    <property type="project" value="InterPro"/>
</dbReference>
<dbReference type="EMBL" id="JACGWO010000002">
    <property type="protein sequence ID" value="KAK4433882.1"/>
    <property type="molecule type" value="Genomic_DNA"/>
</dbReference>
<dbReference type="GO" id="GO:0006508">
    <property type="term" value="P:proteolysis"/>
    <property type="evidence" value="ECO:0007669"/>
    <property type="project" value="UniProtKB-KW"/>
</dbReference>
<dbReference type="GO" id="GO:0140492">
    <property type="term" value="F:metal-dependent deubiquitinase activity"/>
    <property type="evidence" value="ECO:0007669"/>
    <property type="project" value="InterPro"/>
</dbReference>
<evidence type="ECO:0000256" key="4">
    <source>
        <dbReference type="ARBA" id="ARBA00022723"/>
    </source>
</evidence>
<comment type="cofactor">
    <cofactor evidence="1">
        <name>Zn(2+)</name>
        <dbReference type="ChEBI" id="CHEBI:29105"/>
    </cofactor>
</comment>
<evidence type="ECO:0000259" key="9">
    <source>
        <dbReference type="PROSITE" id="PS50249"/>
    </source>
</evidence>
<keyword evidence="7" id="KW-0862">Zinc</keyword>
<dbReference type="InterPro" id="IPR000555">
    <property type="entry name" value="JAMM/MPN+_dom"/>
</dbReference>
<dbReference type="GO" id="GO:0005768">
    <property type="term" value="C:endosome"/>
    <property type="evidence" value="ECO:0007669"/>
    <property type="project" value="TreeGrafter"/>
</dbReference>
<keyword evidence="6" id="KW-0378">Hydrolase</keyword>
<dbReference type="InterPro" id="IPR044098">
    <property type="entry name" value="STAMBP/STALP-like_MPN"/>
</dbReference>
<keyword evidence="5" id="KW-0833">Ubl conjugation pathway</keyword>
<dbReference type="GO" id="GO:0071108">
    <property type="term" value="P:protein K48-linked deubiquitination"/>
    <property type="evidence" value="ECO:0007669"/>
    <property type="project" value="TreeGrafter"/>
</dbReference>
<dbReference type="SMART" id="SM00232">
    <property type="entry name" value="JAB_MPN"/>
    <property type="match status" value="1"/>
</dbReference>
<dbReference type="Pfam" id="PF01398">
    <property type="entry name" value="JAB"/>
    <property type="match status" value="1"/>
</dbReference>
<keyword evidence="8" id="KW-0482">Metalloprotease</keyword>
<dbReference type="FunFam" id="3.40.140.10:FF:000024">
    <property type="entry name" value="AMSH-like ubiquitin thioesterase 3"/>
    <property type="match status" value="1"/>
</dbReference>
<dbReference type="Proteomes" id="UP001293254">
    <property type="component" value="Unassembled WGS sequence"/>
</dbReference>
<dbReference type="Gene3D" id="3.40.140.10">
    <property type="entry name" value="Cytidine Deaminase, domain 2"/>
    <property type="match status" value="1"/>
</dbReference>
<keyword evidence="11" id="KW-1185">Reference proteome</keyword>
<evidence type="ECO:0000256" key="2">
    <source>
        <dbReference type="ARBA" id="ARBA00010981"/>
    </source>
</evidence>
<dbReference type="PROSITE" id="PS50249">
    <property type="entry name" value="MPN"/>
    <property type="match status" value="1"/>
</dbReference>
<proteinExistence type="inferred from homology"/>
<comment type="caution">
    <text evidence="10">The sequence shown here is derived from an EMBL/GenBank/DDBJ whole genome shotgun (WGS) entry which is preliminary data.</text>
</comment>
<feature type="domain" description="MPN" evidence="9">
    <location>
        <begin position="214"/>
        <end position="344"/>
    </location>
</feature>
<dbReference type="GO" id="GO:0070536">
    <property type="term" value="P:protein K63-linked deubiquitination"/>
    <property type="evidence" value="ECO:0007669"/>
    <property type="project" value="InterPro"/>
</dbReference>
<dbReference type="InterPro" id="IPR037518">
    <property type="entry name" value="MPN"/>
</dbReference>